<evidence type="ECO:0000256" key="2">
    <source>
        <dbReference type="ARBA" id="ARBA00023002"/>
    </source>
</evidence>
<dbReference type="GO" id="GO:0005829">
    <property type="term" value="C:cytosol"/>
    <property type="evidence" value="ECO:0007669"/>
    <property type="project" value="TreeGrafter"/>
</dbReference>
<evidence type="ECO:0000313" key="3">
    <source>
        <dbReference type="EMBL" id="EFV01345.1"/>
    </source>
</evidence>
<dbReference type="InterPro" id="IPR036291">
    <property type="entry name" value="NAD(P)-bd_dom_sf"/>
</dbReference>
<dbReference type="CDD" id="cd05233">
    <property type="entry name" value="SDR_c"/>
    <property type="match status" value="1"/>
</dbReference>
<gene>
    <name evidence="3" type="ORF">HMP0721_1726</name>
</gene>
<evidence type="ECO:0000256" key="1">
    <source>
        <dbReference type="ARBA" id="ARBA00006484"/>
    </source>
</evidence>
<dbReference type="AlphaFoldDB" id="E6MI21"/>
<comment type="caution">
    <text evidence="3">The sequence shown here is derived from an EMBL/GenBank/DDBJ whole genome shotgun (WGS) entry which is preliminary data.</text>
</comment>
<accession>E6MI21</accession>
<dbReference type="Proteomes" id="UP000004754">
    <property type="component" value="Unassembled WGS sequence"/>
</dbReference>
<dbReference type="Pfam" id="PF00106">
    <property type="entry name" value="adh_short"/>
    <property type="match status" value="1"/>
</dbReference>
<dbReference type="GO" id="GO:0016491">
    <property type="term" value="F:oxidoreductase activity"/>
    <property type="evidence" value="ECO:0007669"/>
    <property type="project" value="UniProtKB-KW"/>
</dbReference>
<protein>
    <submittedName>
        <fullName evidence="3">Oxidoreductase, short chain dehydrogenase/reductase family protein</fullName>
    </submittedName>
</protein>
<dbReference type="PROSITE" id="PS00061">
    <property type="entry name" value="ADH_SHORT"/>
    <property type="match status" value="1"/>
</dbReference>
<dbReference type="eggNOG" id="COG0300">
    <property type="taxonomic scope" value="Bacteria"/>
</dbReference>
<dbReference type="STRING" id="887929.HMP0721_1726"/>
<organism evidence="3 4">
    <name type="scientific">Pseudoramibacter alactolyticus ATCC 23263</name>
    <dbReference type="NCBI Taxonomy" id="887929"/>
    <lineage>
        <taxon>Bacteria</taxon>
        <taxon>Bacillati</taxon>
        <taxon>Bacillota</taxon>
        <taxon>Clostridia</taxon>
        <taxon>Eubacteriales</taxon>
        <taxon>Eubacteriaceae</taxon>
        <taxon>Pseudoramibacter</taxon>
    </lineage>
</organism>
<dbReference type="PRINTS" id="PR00081">
    <property type="entry name" value="GDHRDH"/>
</dbReference>
<dbReference type="RefSeq" id="WP_006599148.1">
    <property type="nucleotide sequence ID" value="NZ_GL622359.1"/>
</dbReference>
<proteinExistence type="inferred from homology"/>
<dbReference type="SUPFAM" id="SSF51735">
    <property type="entry name" value="NAD(P)-binding Rossmann-fold domains"/>
    <property type="match status" value="1"/>
</dbReference>
<keyword evidence="2" id="KW-0560">Oxidoreductase</keyword>
<dbReference type="PANTHER" id="PTHR43391:SF86">
    <property type="entry name" value="SHORT-CHAIN DEHYDROGENASE_REDUCTASE FAMILY PROTEIN"/>
    <property type="match status" value="1"/>
</dbReference>
<dbReference type="EMBL" id="AEQN01000022">
    <property type="protein sequence ID" value="EFV01345.1"/>
    <property type="molecule type" value="Genomic_DNA"/>
</dbReference>
<comment type="similarity">
    <text evidence="1">Belongs to the short-chain dehydrogenases/reductases (SDR) family.</text>
</comment>
<reference evidence="3 4" key="1">
    <citation type="submission" date="2010-12" db="EMBL/GenBank/DDBJ databases">
        <authorList>
            <person name="Muzny D."/>
            <person name="Qin X."/>
            <person name="Deng J."/>
            <person name="Jiang H."/>
            <person name="Liu Y."/>
            <person name="Qu J."/>
            <person name="Song X.-Z."/>
            <person name="Zhang L."/>
            <person name="Thornton R."/>
            <person name="Coyle M."/>
            <person name="Francisco L."/>
            <person name="Jackson L."/>
            <person name="Javaid M."/>
            <person name="Korchina V."/>
            <person name="Kovar C."/>
            <person name="Mata R."/>
            <person name="Mathew T."/>
            <person name="Ngo R."/>
            <person name="Nguyen L."/>
            <person name="Nguyen N."/>
            <person name="Okwuonu G."/>
            <person name="Ongeri F."/>
            <person name="Pham C."/>
            <person name="Simmons D."/>
            <person name="Wilczek-Boney K."/>
            <person name="Hale W."/>
            <person name="Jakkamsetti A."/>
            <person name="Pham P."/>
            <person name="Ruth R."/>
            <person name="San Lucas F."/>
            <person name="Warren J."/>
            <person name="Zhang J."/>
            <person name="Zhao Z."/>
            <person name="Zhou C."/>
            <person name="Zhu D."/>
            <person name="Lee S."/>
            <person name="Bess C."/>
            <person name="Blankenburg K."/>
            <person name="Forbes L."/>
            <person name="Fu Q."/>
            <person name="Gubbala S."/>
            <person name="Hirani K."/>
            <person name="Jayaseelan J.C."/>
            <person name="Lara F."/>
            <person name="Munidasa M."/>
            <person name="Palculict T."/>
            <person name="Patil S."/>
            <person name="Pu L.-L."/>
            <person name="Saada N."/>
            <person name="Tang L."/>
            <person name="Weissenberger G."/>
            <person name="Zhu Y."/>
            <person name="Hemphill L."/>
            <person name="Shang Y."/>
            <person name="Youmans B."/>
            <person name="Ayvaz T."/>
            <person name="Ross M."/>
            <person name="Santibanez J."/>
            <person name="Aqrawi P."/>
            <person name="Gross S."/>
            <person name="Joshi V."/>
            <person name="Fowler G."/>
            <person name="Nazareth L."/>
            <person name="Reid J."/>
            <person name="Worley K."/>
            <person name="Petrosino J."/>
            <person name="Highlander S."/>
            <person name="Gibbs R."/>
        </authorList>
    </citation>
    <scope>NUCLEOTIDE SEQUENCE [LARGE SCALE GENOMIC DNA]</scope>
    <source>
        <strain evidence="3 4">ATCC 23263</strain>
    </source>
</reference>
<keyword evidence="4" id="KW-1185">Reference proteome</keyword>
<dbReference type="OrthoDB" id="9808814at2"/>
<dbReference type="InterPro" id="IPR002347">
    <property type="entry name" value="SDR_fam"/>
</dbReference>
<name>E6MI21_9FIRM</name>
<dbReference type="Gene3D" id="3.40.50.720">
    <property type="entry name" value="NAD(P)-binding Rossmann-like Domain"/>
    <property type="match status" value="1"/>
</dbReference>
<dbReference type="InterPro" id="IPR020904">
    <property type="entry name" value="Sc_DH/Rdtase_CS"/>
</dbReference>
<dbReference type="HOGENOM" id="CLU_010194_2_1_9"/>
<dbReference type="PANTHER" id="PTHR43391">
    <property type="entry name" value="RETINOL DEHYDROGENASE-RELATED"/>
    <property type="match status" value="1"/>
</dbReference>
<evidence type="ECO:0000313" key="4">
    <source>
        <dbReference type="Proteomes" id="UP000004754"/>
    </source>
</evidence>
<sequence length="256" mass="27768">MKIAIITGASSGLGRAFVRRLGRDTALDAIWAIARNEANLHALAALSAVPVRALPMDLTDADATARLTALLAAEKPVVDVLICAAGFGKIAKTAELLLAEQTNMIDLNCRAAVAVTAACLPYVRKGSRILEICSTAAFQPMPRLGVYAASKAFLQSYTKTLHHELLCSGVHVTAVCPYWIKDTGFIPRAQGDDRHSYGRFFLASRADTIARWALVDSRLNLWVSTPGPVCAIHRLIAKFVPHFIMVPLMELLRHVI</sequence>